<sequence>MTTTAPALNARVIALAHHAARTLAEGALDRHGITFHQSVTLRAVTVAGGSVPHGELTAEIQNSLKTTAPLVEAVIDELLTAGLLAREDSLLRLTDTGRDLYETTAAATAEIAARLYAGIPAEDLAVAGRVLTLITDRANAEPGAG</sequence>
<proteinExistence type="predicted"/>
<organism evidence="2 3">
    <name type="scientific">Streptomyces katrae</name>
    <dbReference type="NCBI Taxonomy" id="68223"/>
    <lineage>
        <taxon>Bacteria</taxon>
        <taxon>Bacillati</taxon>
        <taxon>Actinomycetota</taxon>
        <taxon>Actinomycetes</taxon>
        <taxon>Kitasatosporales</taxon>
        <taxon>Streptomycetaceae</taxon>
        <taxon>Streptomyces</taxon>
    </lineage>
</organism>
<dbReference type="RefSeq" id="WP_285340969.1">
    <property type="nucleotide sequence ID" value="NZ_JASITI010000006.1"/>
</dbReference>
<dbReference type="Proteomes" id="UP001223390">
    <property type="component" value="Unassembled WGS sequence"/>
</dbReference>
<evidence type="ECO:0000313" key="3">
    <source>
        <dbReference type="Proteomes" id="UP001223390"/>
    </source>
</evidence>
<reference evidence="2 3" key="1">
    <citation type="submission" date="2023-05" db="EMBL/GenBank/DDBJ databases">
        <title>Sequencing and Assembly of Streptomyces sp. NP73.</title>
        <authorList>
            <person name="Konwar A.N."/>
            <person name="Saikia K."/>
            <person name="Thakur D."/>
        </authorList>
    </citation>
    <scope>NUCLEOTIDE SEQUENCE [LARGE SCALE GENOMIC DNA]</scope>
    <source>
        <strain evidence="2 3">NP73</strain>
    </source>
</reference>
<dbReference type="Gene3D" id="1.10.10.10">
    <property type="entry name" value="Winged helix-like DNA-binding domain superfamily/Winged helix DNA-binding domain"/>
    <property type="match status" value="1"/>
</dbReference>
<dbReference type="EMBL" id="JASITI010000006">
    <property type="protein sequence ID" value="MDK9495312.1"/>
    <property type="molecule type" value="Genomic_DNA"/>
</dbReference>
<feature type="domain" description="HTH marR-type" evidence="1">
    <location>
        <begin position="26"/>
        <end position="124"/>
    </location>
</feature>
<keyword evidence="3" id="KW-1185">Reference proteome</keyword>
<dbReference type="SUPFAM" id="SSF46785">
    <property type="entry name" value="Winged helix' DNA-binding domain"/>
    <property type="match status" value="1"/>
</dbReference>
<accession>A0ABT7GP03</accession>
<comment type="caution">
    <text evidence="2">The sequence shown here is derived from an EMBL/GenBank/DDBJ whole genome shotgun (WGS) entry which is preliminary data.</text>
</comment>
<dbReference type="InterPro" id="IPR036390">
    <property type="entry name" value="WH_DNA-bd_sf"/>
</dbReference>
<evidence type="ECO:0000259" key="1">
    <source>
        <dbReference type="SMART" id="SM00347"/>
    </source>
</evidence>
<dbReference type="InterPro" id="IPR036388">
    <property type="entry name" value="WH-like_DNA-bd_sf"/>
</dbReference>
<protein>
    <submittedName>
        <fullName evidence="2">MarR family transcriptional regulator</fullName>
    </submittedName>
</protein>
<gene>
    <name evidence="2" type="ORF">QEZ40_005959</name>
</gene>
<dbReference type="SMART" id="SM00347">
    <property type="entry name" value="HTH_MARR"/>
    <property type="match status" value="1"/>
</dbReference>
<evidence type="ECO:0000313" key="2">
    <source>
        <dbReference type="EMBL" id="MDK9495312.1"/>
    </source>
</evidence>
<dbReference type="InterPro" id="IPR000835">
    <property type="entry name" value="HTH_MarR-typ"/>
</dbReference>
<name>A0ABT7GP03_9ACTN</name>